<dbReference type="EMBL" id="HE612858">
    <property type="protein sequence ID" value="CCE62551.1"/>
    <property type="molecule type" value="Genomic_DNA"/>
</dbReference>
<evidence type="ECO:0000256" key="6">
    <source>
        <dbReference type="RuleBase" id="RU365077"/>
    </source>
</evidence>
<evidence type="ECO:0000256" key="2">
    <source>
        <dbReference type="ARBA" id="ARBA00014038"/>
    </source>
</evidence>
<evidence type="ECO:0000256" key="1">
    <source>
        <dbReference type="ARBA" id="ARBA00010479"/>
    </source>
</evidence>
<dbReference type="AlphaFoldDB" id="G8BQN9"/>
<dbReference type="InterPro" id="IPR042276">
    <property type="entry name" value="CapZ_alpha/beta_2"/>
</dbReference>
<name>G8BQN9_TETPH</name>
<comment type="similarity">
    <text evidence="1 6">Belongs to the F-actin-capping protein alpha subunit family.</text>
</comment>
<dbReference type="Proteomes" id="UP000005666">
    <property type="component" value="Chromosome 3"/>
</dbReference>
<dbReference type="GO" id="GO:0000131">
    <property type="term" value="C:incipient cellular bud site"/>
    <property type="evidence" value="ECO:0007669"/>
    <property type="project" value="EnsemblFungi"/>
</dbReference>
<dbReference type="STRING" id="1071381.G8BQN9"/>
<evidence type="ECO:0000313" key="7">
    <source>
        <dbReference type="EMBL" id="CCE62551.1"/>
    </source>
</evidence>
<accession>G8BQN9</accession>
<dbReference type="OMA" id="VACIEDH"/>
<dbReference type="GO" id="GO:0030036">
    <property type="term" value="P:actin cytoskeleton organization"/>
    <property type="evidence" value="ECO:0007669"/>
    <property type="project" value="TreeGrafter"/>
</dbReference>
<dbReference type="PANTHER" id="PTHR10653">
    <property type="entry name" value="F-ACTIN-CAPPING PROTEIN SUBUNIT ALPHA"/>
    <property type="match status" value="1"/>
</dbReference>
<keyword evidence="3 6" id="KW-0117">Actin capping</keyword>
<dbReference type="GO" id="GO:0051015">
    <property type="term" value="F:actin filament binding"/>
    <property type="evidence" value="ECO:0007669"/>
    <property type="project" value="EnsemblFungi"/>
</dbReference>
<dbReference type="PANTHER" id="PTHR10653:SF0">
    <property type="entry name" value="F-ACTIN-CAPPING PROTEIN SUBUNIT ALPHA"/>
    <property type="match status" value="1"/>
</dbReference>
<dbReference type="GO" id="GO:0008290">
    <property type="term" value="C:F-actin capping protein complex"/>
    <property type="evidence" value="ECO:0007669"/>
    <property type="project" value="UniProtKB-UniRule"/>
</dbReference>
<proteinExistence type="inferred from homology"/>
<evidence type="ECO:0000313" key="8">
    <source>
        <dbReference type="Proteomes" id="UP000005666"/>
    </source>
</evidence>
<evidence type="ECO:0000256" key="3">
    <source>
        <dbReference type="ARBA" id="ARBA00022467"/>
    </source>
</evidence>
<dbReference type="PRINTS" id="PR00191">
    <property type="entry name" value="FACTINCAPA"/>
</dbReference>
<dbReference type="KEGG" id="tpf:TPHA_0C04010"/>
<organism evidence="7 8">
    <name type="scientific">Tetrapisispora phaffii (strain ATCC 24235 / CBS 4417 / NBRC 1672 / NRRL Y-8282 / UCD 70-5)</name>
    <name type="common">Yeast</name>
    <name type="synonym">Fabospora phaffii</name>
    <dbReference type="NCBI Taxonomy" id="1071381"/>
    <lineage>
        <taxon>Eukaryota</taxon>
        <taxon>Fungi</taxon>
        <taxon>Dikarya</taxon>
        <taxon>Ascomycota</taxon>
        <taxon>Saccharomycotina</taxon>
        <taxon>Saccharomycetes</taxon>
        <taxon>Saccharomycetales</taxon>
        <taxon>Saccharomycetaceae</taxon>
        <taxon>Tetrapisispora</taxon>
    </lineage>
</organism>
<dbReference type="PROSITE" id="PS00748">
    <property type="entry name" value="F_ACTIN_CAPPING_A_1"/>
    <property type="match status" value="1"/>
</dbReference>
<dbReference type="RefSeq" id="XP_003684985.1">
    <property type="nucleotide sequence ID" value="XM_003684937.1"/>
</dbReference>
<protein>
    <recommendedName>
        <fullName evidence="2 6">F-actin-capping protein subunit alpha</fullName>
    </recommendedName>
</protein>
<dbReference type="Gene3D" id="3.90.1150.210">
    <property type="entry name" value="F-actin capping protein, beta subunit"/>
    <property type="match status" value="1"/>
</dbReference>
<comment type="subunit">
    <text evidence="6">Heterodimer of an alpha and a beta subunit.</text>
</comment>
<dbReference type="Gene3D" id="3.30.1140.60">
    <property type="entry name" value="F-actin capping protein, alpha subunit"/>
    <property type="match status" value="1"/>
</dbReference>
<gene>
    <name evidence="7" type="primary">TPHA0C04010</name>
    <name evidence="7" type="ordered locus">TPHA_0C04010</name>
</gene>
<comment type="function">
    <text evidence="5 6">F-actin-capping proteins bind in a Ca(2+)-independent manner to the fast growing ends of actin filaments (barbed end) thereby blocking the exchange of subunits at these ends. Unlike other capping proteins (such as gelsolin and severin), these proteins do not sever actin filaments.</text>
</comment>
<keyword evidence="4 6" id="KW-0009">Actin-binding</keyword>
<reference evidence="7 8" key="1">
    <citation type="journal article" date="2011" name="Proc. Natl. Acad. Sci. U.S.A.">
        <title>Evolutionary erosion of yeast sex chromosomes by mating-type switching accidents.</title>
        <authorList>
            <person name="Gordon J.L."/>
            <person name="Armisen D."/>
            <person name="Proux-Wera E."/>
            <person name="Oheigeartaigh S.S."/>
            <person name="Byrne K.P."/>
            <person name="Wolfe K.H."/>
        </authorList>
    </citation>
    <scope>NUCLEOTIDE SEQUENCE [LARGE SCALE GENOMIC DNA]</scope>
    <source>
        <strain evidence="8">ATCC 24235 / CBS 4417 / NBRC 1672 / NRRL Y-8282 / UCD 70-5</strain>
    </source>
</reference>
<dbReference type="GO" id="GO:0005934">
    <property type="term" value="C:cellular bud tip"/>
    <property type="evidence" value="ECO:0007669"/>
    <property type="project" value="EnsemblFungi"/>
</dbReference>
<evidence type="ECO:0000256" key="4">
    <source>
        <dbReference type="ARBA" id="ARBA00023203"/>
    </source>
</evidence>
<dbReference type="InterPro" id="IPR037282">
    <property type="entry name" value="CapZ_alpha/beta"/>
</dbReference>
<dbReference type="SUPFAM" id="SSF90096">
    <property type="entry name" value="Subunits of heterodimeric actin filament capping protein Capz"/>
    <property type="match status" value="1"/>
</dbReference>
<keyword evidence="8" id="KW-1185">Reference proteome</keyword>
<evidence type="ECO:0000256" key="5">
    <source>
        <dbReference type="ARBA" id="ARBA00025389"/>
    </source>
</evidence>
<dbReference type="GeneID" id="11533481"/>
<dbReference type="PROSITE" id="PS00749">
    <property type="entry name" value="F_ACTIN_CAPPING_A_2"/>
    <property type="match status" value="1"/>
</dbReference>
<dbReference type="HOGENOM" id="CLU_045161_3_0_1"/>
<dbReference type="InterPro" id="IPR002189">
    <property type="entry name" value="CapZ_alpha"/>
</dbReference>
<sequence>MASQFDSVIADIISDAPSGEITEIYEDLIKIVGESAKESILEAIEQYNIRNCIPIEVEGKQIIISEYNKDGVKFIDPITAISFSVDHLNRTGFDIGSSDISLSSVQEEIVKNLNEYTASDFSGEVTFGVYPIPNEEDKTSIIISSTKYNASNFWNGEWKSKYIFDSSSNSLEGEIDVDVHFYEDGNVSFKSNKKINLSSVNDAVSALKEVEVEFEKELDSSFSDLNEKQFKSLRRKLPITRSKVNWGKAIGNYRLGKDAAQGITN</sequence>
<dbReference type="GO" id="GO:0051016">
    <property type="term" value="P:barbed-end actin filament capping"/>
    <property type="evidence" value="ECO:0007669"/>
    <property type="project" value="UniProtKB-UniRule"/>
</dbReference>
<dbReference type="InterPro" id="IPR017865">
    <property type="entry name" value="F-actin_cap_asu_CS"/>
</dbReference>
<dbReference type="OrthoDB" id="340550at2759"/>
<dbReference type="GO" id="GO:0030479">
    <property type="term" value="C:actin cortical patch"/>
    <property type="evidence" value="ECO:0007669"/>
    <property type="project" value="EnsemblFungi"/>
</dbReference>
<dbReference type="InterPro" id="IPR042489">
    <property type="entry name" value="CapZ_alpha_1"/>
</dbReference>
<dbReference type="eggNOG" id="KOG0836">
    <property type="taxonomic scope" value="Eukaryota"/>
</dbReference>
<dbReference type="GO" id="GO:0110085">
    <property type="term" value="C:mitotic actomyosin contractile ring"/>
    <property type="evidence" value="ECO:0007669"/>
    <property type="project" value="EnsemblFungi"/>
</dbReference>
<dbReference type="Pfam" id="PF01267">
    <property type="entry name" value="F-actin_cap_A"/>
    <property type="match status" value="1"/>
</dbReference>